<comment type="subcellular location">
    <subcellularLocation>
        <location evidence="1">Cell membrane</location>
        <topology evidence="1">Multi-pass membrane protein</topology>
    </subcellularLocation>
</comment>
<feature type="transmembrane region" description="Helical" evidence="6">
    <location>
        <begin position="162"/>
        <end position="180"/>
    </location>
</feature>
<dbReference type="Pfam" id="PF01554">
    <property type="entry name" value="MatE"/>
    <property type="match status" value="1"/>
</dbReference>
<keyword evidence="3 6" id="KW-0812">Transmembrane</keyword>
<evidence type="ECO:0000256" key="6">
    <source>
        <dbReference type="SAM" id="Phobius"/>
    </source>
</evidence>
<feature type="transmembrane region" description="Helical" evidence="6">
    <location>
        <begin position="139"/>
        <end position="156"/>
    </location>
</feature>
<sequence length="404" mass="45998">MNFIKINNYKPLIFQSIGRLSAQGLGFLLGVVIVRVSGLEIMGQFAKYNALINISFGVFASGLYTNYLRSNDLKLLGQTVSAITIFFLFFLSFFSPLYIFFTGDKITNVILILLSIYFMKLSEVYVVTSRFLNSDHNSVLPRVIPYLIVIGLCLIFKPDNVFFLLCLLSFSWLSIIFFYFKIREKIKLKRSELKQVFCSSFLLSLTTLATQIYANFDQLMIVEILKDYNKLGSYKIGVSFSNLAMPLIGVFSFMYISEIKQLIKNSTIAILKKKFYNQLKINLLVSFSFLVFCICLLRLIISIIYNIDDASASNAGIILSIGVIFNVLSMVFSYSLLAINKDKEILVITLFGALINIVLNYIFILKFGILGAAFTSALTQLIVLLIYIYVFYKKVEFFNVLNIK</sequence>
<feature type="transmembrane region" description="Helical" evidence="6">
    <location>
        <begin position="317"/>
        <end position="338"/>
    </location>
</feature>
<feature type="transmembrane region" description="Helical" evidence="6">
    <location>
        <begin position="106"/>
        <end position="127"/>
    </location>
</feature>
<name>A0A5D0HUI1_9FLAO</name>
<evidence type="ECO:0000256" key="1">
    <source>
        <dbReference type="ARBA" id="ARBA00004651"/>
    </source>
</evidence>
<feature type="transmembrane region" description="Helical" evidence="6">
    <location>
        <begin position="236"/>
        <end position="256"/>
    </location>
</feature>
<protein>
    <submittedName>
        <fullName evidence="7">Uncharacterized protein</fullName>
    </submittedName>
</protein>
<dbReference type="InterPro" id="IPR050833">
    <property type="entry name" value="Poly_Biosynth_Transport"/>
</dbReference>
<dbReference type="InterPro" id="IPR002528">
    <property type="entry name" value="MATE_fam"/>
</dbReference>
<dbReference type="PANTHER" id="PTHR30250:SF11">
    <property type="entry name" value="O-ANTIGEN TRANSPORTER-RELATED"/>
    <property type="match status" value="1"/>
</dbReference>
<dbReference type="GO" id="GO:0005886">
    <property type="term" value="C:plasma membrane"/>
    <property type="evidence" value="ECO:0007669"/>
    <property type="project" value="UniProtKB-SubCell"/>
</dbReference>
<feature type="transmembrane region" description="Helical" evidence="6">
    <location>
        <begin position="20"/>
        <end position="38"/>
    </location>
</feature>
<organism evidence="7 8">
    <name type="scientific">Seonamhaeicola marinus</name>
    <dbReference type="NCBI Taxonomy" id="1912246"/>
    <lineage>
        <taxon>Bacteria</taxon>
        <taxon>Pseudomonadati</taxon>
        <taxon>Bacteroidota</taxon>
        <taxon>Flavobacteriia</taxon>
        <taxon>Flavobacteriales</taxon>
        <taxon>Flavobacteriaceae</taxon>
    </lineage>
</organism>
<dbReference type="AlphaFoldDB" id="A0A5D0HUI1"/>
<keyword evidence="8" id="KW-1185">Reference proteome</keyword>
<keyword evidence="4 6" id="KW-1133">Transmembrane helix</keyword>
<accession>A0A5D0HUI1</accession>
<gene>
    <name evidence="7" type="ORF">FUA24_12360</name>
</gene>
<keyword evidence="2" id="KW-1003">Cell membrane</keyword>
<dbReference type="OrthoDB" id="1186186at2"/>
<keyword evidence="5 6" id="KW-0472">Membrane</keyword>
<dbReference type="RefSeq" id="WP_148542737.1">
    <property type="nucleotide sequence ID" value="NZ_VSDQ01000679.1"/>
</dbReference>
<evidence type="ECO:0000313" key="8">
    <source>
        <dbReference type="Proteomes" id="UP000323930"/>
    </source>
</evidence>
<evidence type="ECO:0000256" key="5">
    <source>
        <dbReference type="ARBA" id="ARBA00023136"/>
    </source>
</evidence>
<dbReference type="PANTHER" id="PTHR30250">
    <property type="entry name" value="PST FAMILY PREDICTED COLANIC ACID TRANSPORTER"/>
    <property type="match status" value="1"/>
</dbReference>
<feature type="transmembrane region" description="Helical" evidence="6">
    <location>
        <begin position="345"/>
        <end position="363"/>
    </location>
</feature>
<comment type="caution">
    <text evidence="7">The sequence shown here is derived from an EMBL/GenBank/DDBJ whole genome shotgun (WGS) entry which is preliminary data.</text>
</comment>
<proteinExistence type="predicted"/>
<evidence type="ECO:0000256" key="4">
    <source>
        <dbReference type="ARBA" id="ARBA00022989"/>
    </source>
</evidence>
<feature type="transmembrane region" description="Helical" evidence="6">
    <location>
        <begin position="80"/>
        <end position="100"/>
    </location>
</feature>
<evidence type="ECO:0000256" key="3">
    <source>
        <dbReference type="ARBA" id="ARBA00022692"/>
    </source>
</evidence>
<dbReference type="Proteomes" id="UP000323930">
    <property type="component" value="Unassembled WGS sequence"/>
</dbReference>
<feature type="transmembrane region" description="Helical" evidence="6">
    <location>
        <begin position="281"/>
        <end position="305"/>
    </location>
</feature>
<feature type="transmembrane region" description="Helical" evidence="6">
    <location>
        <begin position="196"/>
        <end position="216"/>
    </location>
</feature>
<evidence type="ECO:0000256" key="2">
    <source>
        <dbReference type="ARBA" id="ARBA00022475"/>
    </source>
</evidence>
<feature type="transmembrane region" description="Helical" evidence="6">
    <location>
        <begin position="50"/>
        <end position="68"/>
    </location>
</feature>
<evidence type="ECO:0000313" key="7">
    <source>
        <dbReference type="EMBL" id="TYA74129.1"/>
    </source>
</evidence>
<dbReference type="EMBL" id="VSDQ01000679">
    <property type="protein sequence ID" value="TYA74129.1"/>
    <property type="molecule type" value="Genomic_DNA"/>
</dbReference>
<reference evidence="7 8" key="1">
    <citation type="submission" date="2019-08" db="EMBL/GenBank/DDBJ databases">
        <title>Seonamhaeicola sediminis sp. nov., isolated from marine sediment.</title>
        <authorList>
            <person name="Cao W.R."/>
        </authorList>
    </citation>
    <scope>NUCLEOTIDE SEQUENCE [LARGE SCALE GENOMIC DNA]</scope>
    <source>
        <strain evidence="7 8">B011</strain>
    </source>
</reference>
<feature type="transmembrane region" description="Helical" evidence="6">
    <location>
        <begin position="369"/>
        <end position="392"/>
    </location>
</feature>